<keyword evidence="3" id="KW-1185">Reference proteome</keyword>
<protein>
    <recommendedName>
        <fullName evidence="1">N-acetyltransferase domain-containing protein</fullName>
    </recommendedName>
</protein>
<evidence type="ECO:0000313" key="3">
    <source>
        <dbReference type="Proteomes" id="UP000708208"/>
    </source>
</evidence>
<dbReference type="EMBL" id="CAJVCH010252155">
    <property type="protein sequence ID" value="CAG7733619.1"/>
    <property type="molecule type" value="Genomic_DNA"/>
</dbReference>
<dbReference type="InterPro" id="IPR000182">
    <property type="entry name" value="GNAT_dom"/>
</dbReference>
<sequence length="252" mass="29244">MRTCLLDEPMTKLLVPDEEYFQDFDKLVTLTLEQNLTFVAIERSTGRFAGARISFNHKRDTDWSVFDFKSSKMAKLMQYINCLDDHTRLFEKYNLDSYITFFLAIVHPDFRKQGLVTEMYRRAVDLARAEGFFLAKACFSSPYSRAAALKVGFQEVARITYSDVKDENGKPVIPGAMDDQHTWVNGHWVELVEGPRSCKLEKWAVSKMKILNIQFGRSSMLECGTGRISTFIIIIYAEHIDMVRFWEITKKK</sequence>
<comment type="caution">
    <text evidence="2">The sequence shown here is derived from an EMBL/GenBank/DDBJ whole genome shotgun (WGS) entry which is preliminary data.</text>
</comment>
<organism evidence="2 3">
    <name type="scientific">Allacma fusca</name>
    <dbReference type="NCBI Taxonomy" id="39272"/>
    <lineage>
        <taxon>Eukaryota</taxon>
        <taxon>Metazoa</taxon>
        <taxon>Ecdysozoa</taxon>
        <taxon>Arthropoda</taxon>
        <taxon>Hexapoda</taxon>
        <taxon>Collembola</taxon>
        <taxon>Symphypleona</taxon>
        <taxon>Sminthuridae</taxon>
        <taxon>Allacma</taxon>
    </lineage>
</organism>
<reference evidence="2" key="1">
    <citation type="submission" date="2021-06" db="EMBL/GenBank/DDBJ databases">
        <authorList>
            <person name="Hodson N. C."/>
            <person name="Mongue J. A."/>
            <person name="Jaron S. K."/>
        </authorList>
    </citation>
    <scope>NUCLEOTIDE SEQUENCE</scope>
</reference>
<dbReference type="GO" id="GO:0008080">
    <property type="term" value="F:N-acetyltransferase activity"/>
    <property type="evidence" value="ECO:0007669"/>
    <property type="project" value="TreeGrafter"/>
</dbReference>
<dbReference type="AlphaFoldDB" id="A0A8J2K8E2"/>
<dbReference type="PANTHER" id="PTHR20905">
    <property type="entry name" value="N-ACETYLTRANSFERASE-RELATED"/>
    <property type="match status" value="1"/>
</dbReference>
<proteinExistence type="predicted"/>
<evidence type="ECO:0000313" key="2">
    <source>
        <dbReference type="EMBL" id="CAG7733619.1"/>
    </source>
</evidence>
<dbReference type="PROSITE" id="PS51186">
    <property type="entry name" value="GNAT"/>
    <property type="match status" value="1"/>
</dbReference>
<dbReference type="Proteomes" id="UP000708208">
    <property type="component" value="Unassembled WGS sequence"/>
</dbReference>
<feature type="domain" description="N-acetyltransferase" evidence="1">
    <location>
        <begin position="25"/>
        <end position="173"/>
    </location>
</feature>
<gene>
    <name evidence="2" type="ORF">AFUS01_LOCUS22051</name>
</gene>
<name>A0A8J2K8E2_9HEXA</name>
<evidence type="ECO:0000259" key="1">
    <source>
        <dbReference type="PROSITE" id="PS51186"/>
    </source>
</evidence>
<dbReference type="CDD" id="cd04301">
    <property type="entry name" value="NAT_SF"/>
    <property type="match status" value="1"/>
</dbReference>
<dbReference type="PANTHER" id="PTHR20905:SF28">
    <property type="entry name" value="GH28833P-RELATED"/>
    <property type="match status" value="1"/>
</dbReference>
<dbReference type="OrthoDB" id="2115692at2759"/>
<accession>A0A8J2K8E2</accession>